<organism evidence="2 3">
    <name type="scientific">Parazoarcus communis</name>
    <dbReference type="NCBI Taxonomy" id="41977"/>
    <lineage>
        <taxon>Bacteria</taxon>
        <taxon>Pseudomonadati</taxon>
        <taxon>Pseudomonadota</taxon>
        <taxon>Betaproteobacteria</taxon>
        <taxon>Rhodocyclales</taxon>
        <taxon>Zoogloeaceae</taxon>
        <taxon>Parazoarcus</taxon>
    </lineage>
</organism>
<dbReference type="AlphaFoldDB" id="A0A2U8H2C2"/>
<dbReference type="Gene3D" id="3.90.550.10">
    <property type="entry name" value="Spore Coat Polysaccharide Biosynthesis Protein SpsA, Chain A"/>
    <property type="match status" value="1"/>
</dbReference>
<dbReference type="Proteomes" id="UP000244902">
    <property type="component" value="Chromosome"/>
</dbReference>
<evidence type="ECO:0000313" key="2">
    <source>
        <dbReference type="EMBL" id="AWI79770.1"/>
    </source>
</evidence>
<name>A0A2U8H2C2_9RHOO</name>
<dbReference type="InterPro" id="IPR001173">
    <property type="entry name" value="Glyco_trans_2-like"/>
</dbReference>
<dbReference type="SUPFAM" id="SSF53448">
    <property type="entry name" value="Nucleotide-diphospho-sugar transferases"/>
    <property type="match status" value="1"/>
</dbReference>
<evidence type="ECO:0000313" key="3">
    <source>
        <dbReference type="Proteomes" id="UP000244902"/>
    </source>
</evidence>
<sequence>MPVFGVVIPYYQRRAGVLAAALNSVARQDVGVPVTVVIVDDASPIAAETEVEKVEFPGNFSVQIIRQENAGPGAARNRGIDALAAADYIAFLDSDDSWAPYHLGSALTAFENGFDYYTAETEEAGSGFRYLANFFKEGLPLKPAGFASWAGELMEPIINFTVAGPFSTSSTFVVRNDVIGTTRFDKALRTAGEDGLFRTMLAAKSPRTLVSSRVDALLGEGVNIFSEGDWGSREATMRAIYFLRSRLLMRPVVESFPVAKAKVEQAVRSARVELCRSAIANLRRGDFPLSQFFQICRADPLLLFSVTGALSAARRGRRS</sequence>
<dbReference type="PANTHER" id="PTHR22916">
    <property type="entry name" value="GLYCOSYLTRANSFERASE"/>
    <property type="match status" value="1"/>
</dbReference>
<proteinExistence type="predicted"/>
<dbReference type="PANTHER" id="PTHR22916:SF3">
    <property type="entry name" value="UDP-GLCNAC:BETAGAL BETA-1,3-N-ACETYLGLUCOSAMINYLTRANSFERASE-LIKE PROTEIN 1"/>
    <property type="match status" value="1"/>
</dbReference>
<dbReference type="CDD" id="cd00761">
    <property type="entry name" value="Glyco_tranf_GTA_type"/>
    <property type="match status" value="1"/>
</dbReference>
<feature type="domain" description="Glycosyltransferase 2-like" evidence="1">
    <location>
        <begin position="6"/>
        <end position="122"/>
    </location>
</feature>
<protein>
    <recommendedName>
        <fullName evidence="1">Glycosyltransferase 2-like domain-containing protein</fullName>
    </recommendedName>
</protein>
<dbReference type="OrthoDB" id="9798249at2"/>
<gene>
    <name evidence="2" type="ORF">CEW87_10545</name>
</gene>
<dbReference type="InterPro" id="IPR029044">
    <property type="entry name" value="Nucleotide-diphossugar_trans"/>
</dbReference>
<reference evidence="2 3" key="1">
    <citation type="submission" date="2017-06" db="EMBL/GenBank/DDBJ databases">
        <title>Azoarcus sp. TSNA42 complete genome sequence.</title>
        <authorList>
            <person name="Woo J.-H."/>
            <person name="Kim H.-S."/>
        </authorList>
    </citation>
    <scope>NUCLEOTIDE SEQUENCE [LARGE SCALE GENOMIC DNA]</scope>
    <source>
        <strain evidence="2 3">TSNA42</strain>
    </source>
</reference>
<dbReference type="Pfam" id="PF00535">
    <property type="entry name" value="Glycos_transf_2"/>
    <property type="match status" value="1"/>
</dbReference>
<dbReference type="RefSeq" id="WP_108972868.1">
    <property type="nucleotide sequence ID" value="NZ_CP022188.1"/>
</dbReference>
<evidence type="ECO:0000259" key="1">
    <source>
        <dbReference type="Pfam" id="PF00535"/>
    </source>
</evidence>
<dbReference type="GO" id="GO:0016758">
    <property type="term" value="F:hexosyltransferase activity"/>
    <property type="evidence" value="ECO:0007669"/>
    <property type="project" value="UniProtKB-ARBA"/>
</dbReference>
<dbReference type="EMBL" id="CP022188">
    <property type="protein sequence ID" value="AWI79770.1"/>
    <property type="molecule type" value="Genomic_DNA"/>
</dbReference>
<accession>A0A2U8H2C2</accession>